<reference evidence="1 2" key="1">
    <citation type="submission" date="2019-02" db="EMBL/GenBank/DDBJ databases">
        <title>Deep-cultivation of Planctomycetes and their phenomic and genomic characterization uncovers novel biology.</title>
        <authorList>
            <person name="Wiegand S."/>
            <person name="Jogler M."/>
            <person name="Boedeker C."/>
            <person name="Pinto D."/>
            <person name="Vollmers J."/>
            <person name="Rivas-Marin E."/>
            <person name="Kohn T."/>
            <person name="Peeters S.H."/>
            <person name="Heuer A."/>
            <person name="Rast P."/>
            <person name="Oberbeckmann S."/>
            <person name="Bunk B."/>
            <person name="Jeske O."/>
            <person name="Meyerdierks A."/>
            <person name="Storesund J.E."/>
            <person name="Kallscheuer N."/>
            <person name="Luecker S."/>
            <person name="Lage O.M."/>
            <person name="Pohl T."/>
            <person name="Merkel B.J."/>
            <person name="Hornburger P."/>
            <person name="Mueller R.-W."/>
            <person name="Bruemmer F."/>
            <person name="Labrenz M."/>
            <person name="Spormann A.M."/>
            <person name="Op Den Camp H."/>
            <person name="Overmann J."/>
            <person name="Amann R."/>
            <person name="Jetten M.S.M."/>
            <person name="Mascher T."/>
            <person name="Medema M.H."/>
            <person name="Devos D.P."/>
            <person name="Kaster A.-K."/>
            <person name="Ovreas L."/>
            <person name="Rohde M."/>
            <person name="Galperin M.Y."/>
            <person name="Jogler C."/>
        </authorList>
    </citation>
    <scope>NUCLEOTIDE SEQUENCE [LARGE SCALE GENOMIC DNA]</scope>
    <source>
        <strain evidence="1 2">Poly59</strain>
    </source>
</reference>
<keyword evidence="2" id="KW-1185">Reference proteome</keyword>
<evidence type="ECO:0000313" key="2">
    <source>
        <dbReference type="Proteomes" id="UP000317977"/>
    </source>
</evidence>
<gene>
    <name evidence="1" type="ORF">Poly59_36410</name>
</gene>
<sequence>MLSWFLTLCGCGDNNSTRLDFDPNASIVREIAVVGFDVDAEPVIREMSDGSIWIHFEAMPPFFADDDPSSFDVQDFHDQLQSAAAAPVTHDDREVFAIAKPTPETANALKLWLETYRKTNGG</sequence>
<dbReference type="EMBL" id="SJPX01000003">
    <property type="protein sequence ID" value="TWU52044.1"/>
    <property type="molecule type" value="Genomic_DNA"/>
</dbReference>
<organism evidence="1 2">
    <name type="scientific">Rubripirellula reticaptiva</name>
    <dbReference type="NCBI Taxonomy" id="2528013"/>
    <lineage>
        <taxon>Bacteria</taxon>
        <taxon>Pseudomonadati</taxon>
        <taxon>Planctomycetota</taxon>
        <taxon>Planctomycetia</taxon>
        <taxon>Pirellulales</taxon>
        <taxon>Pirellulaceae</taxon>
        <taxon>Rubripirellula</taxon>
    </lineage>
</organism>
<protein>
    <submittedName>
        <fullName evidence="1">Uncharacterized protein</fullName>
    </submittedName>
</protein>
<accession>A0A5C6EUH0</accession>
<proteinExistence type="predicted"/>
<comment type="caution">
    <text evidence="1">The sequence shown here is derived from an EMBL/GenBank/DDBJ whole genome shotgun (WGS) entry which is preliminary data.</text>
</comment>
<evidence type="ECO:0000313" key="1">
    <source>
        <dbReference type="EMBL" id="TWU52044.1"/>
    </source>
</evidence>
<name>A0A5C6EUH0_9BACT</name>
<dbReference type="Proteomes" id="UP000317977">
    <property type="component" value="Unassembled WGS sequence"/>
</dbReference>
<dbReference type="AlphaFoldDB" id="A0A5C6EUH0"/>